<gene>
    <name evidence="1" type="ORF">ACD_3C00067G0019</name>
</gene>
<dbReference type="AlphaFoldDB" id="K2GY29"/>
<evidence type="ECO:0000313" key="1">
    <source>
        <dbReference type="EMBL" id="EKE28385.1"/>
    </source>
</evidence>
<organism evidence="1">
    <name type="scientific">uncultured bacterium</name>
    <name type="common">gcode 4</name>
    <dbReference type="NCBI Taxonomy" id="1234023"/>
    <lineage>
        <taxon>Bacteria</taxon>
        <taxon>environmental samples</taxon>
    </lineage>
</organism>
<dbReference type="PANTHER" id="PTHR36439">
    <property type="entry name" value="BLL4334 PROTEIN"/>
    <property type="match status" value="1"/>
</dbReference>
<dbReference type="Gene3D" id="3.30.70.1280">
    <property type="entry name" value="SP0830-like domains"/>
    <property type="match status" value="1"/>
</dbReference>
<dbReference type="SUPFAM" id="SSF160379">
    <property type="entry name" value="SP0830-like"/>
    <property type="match status" value="1"/>
</dbReference>
<protein>
    <submittedName>
        <fullName evidence="1">DUF1697 protein</fullName>
    </submittedName>
</protein>
<dbReference type="PANTHER" id="PTHR36439:SF1">
    <property type="entry name" value="DUF1697 DOMAIN-CONTAINING PROTEIN"/>
    <property type="match status" value="1"/>
</dbReference>
<dbReference type="Pfam" id="PF08002">
    <property type="entry name" value="DUF1697"/>
    <property type="match status" value="1"/>
</dbReference>
<proteinExistence type="predicted"/>
<dbReference type="PIRSF" id="PIRSF008502">
    <property type="entry name" value="UCP008502"/>
    <property type="match status" value="1"/>
</dbReference>
<dbReference type="EMBL" id="AMFJ01000341">
    <property type="protein sequence ID" value="EKE28385.1"/>
    <property type="molecule type" value="Genomic_DNA"/>
</dbReference>
<dbReference type="InterPro" id="IPR012545">
    <property type="entry name" value="DUF1697"/>
</dbReference>
<sequence length="183" mass="22010">MTAYIAFLRGINVGWNNIIKMESLRNAFEEMGFSSVRTYIQSWNVLFKSQLEDIATLEKDIEAWLSEKFNYSARALVRSRNEMESIVLHFPKIFENDEWRHNVIFLYKNIDSEEILTRFKLKEDIEQVHYYKWVLYWSAKKDEINKTARFKLASQKEYKDMTIRNINTTKAILELMRSEENNL</sequence>
<comment type="caution">
    <text evidence="1">The sequence shown here is derived from an EMBL/GenBank/DDBJ whole genome shotgun (WGS) entry which is preliminary data.</text>
</comment>
<accession>K2GY29</accession>
<dbReference type="Gene3D" id="3.30.70.1260">
    <property type="entry name" value="bacterial protein sp0830 like"/>
    <property type="match status" value="1"/>
</dbReference>
<name>K2GY29_9BACT</name>
<reference evidence="1" key="1">
    <citation type="journal article" date="2012" name="Science">
        <title>Fermentation, hydrogen, and sulfur metabolism in multiple uncultivated bacterial phyla.</title>
        <authorList>
            <person name="Wrighton K.C."/>
            <person name="Thomas B.C."/>
            <person name="Sharon I."/>
            <person name="Miller C.S."/>
            <person name="Castelle C.J."/>
            <person name="VerBerkmoes N.C."/>
            <person name="Wilkins M.J."/>
            <person name="Hettich R.L."/>
            <person name="Lipton M.S."/>
            <person name="Williams K.H."/>
            <person name="Long P.E."/>
            <person name="Banfield J.F."/>
        </authorList>
    </citation>
    <scope>NUCLEOTIDE SEQUENCE [LARGE SCALE GENOMIC DNA]</scope>
</reference>